<dbReference type="RefSeq" id="WP_188718675.1">
    <property type="nucleotide sequence ID" value="NZ_BAABBD010000004.1"/>
</dbReference>
<evidence type="ECO:0000256" key="3">
    <source>
        <dbReference type="ARBA" id="ARBA00022729"/>
    </source>
</evidence>
<accession>A0ABQ2KQ78</accession>
<evidence type="ECO:0000256" key="4">
    <source>
        <dbReference type="ARBA" id="ARBA00023088"/>
    </source>
</evidence>
<dbReference type="InterPro" id="IPR013783">
    <property type="entry name" value="Ig-like_fold"/>
</dbReference>
<name>A0ABQ2KQ78_9MICO</name>
<feature type="transmembrane region" description="Helical" evidence="6">
    <location>
        <begin position="1430"/>
        <end position="1449"/>
    </location>
</feature>
<dbReference type="InterPro" id="IPR057687">
    <property type="entry name" value="DUF7927"/>
</dbReference>
<keyword evidence="9" id="KW-1185">Reference proteome</keyword>
<feature type="transmembrane region" description="Helical" evidence="6">
    <location>
        <begin position="938"/>
        <end position="958"/>
    </location>
</feature>
<gene>
    <name evidence="8" type="ORF">GCM10010968_25490</name>
</gene>
<dbReference type="Proteomes" id="UP000626982">
    <property type="component" value="Unassembled WGS sequence"/>
</dbReference>
<dbReference type="Pfam" id="PF16555">
    <property type="entry name" value="GramPos_pilinD1"/>
    <property type="match status" value="1"/>
</dbReference>
<evidence type="ECO:0000259" key="7">
    <source>
        <dbReference type="PROSITE" id="PS50847"/>
    </source>
</evidence>
<dbReference type="InterPro" id="IPR048052">
    <property type="entry name" value="FM1-like"/>
</dbReference>
<dbReference type="Gene3D" id="2.60.40.10">
    <property type="entry name" value="Immunoglobulins"/>
    <property type="match status" value="2"/>
</dbReference>
<dbReference type="Pfam" id="PF25549">
    <property type="entry name" value="DUF7927"/>
    <property type="match status" value="1"/>
</dbReference>
<dbReference type="Pfam" id="PF19403">
    <property type="entry name" value="SpaA_2"/>
    <property type="match status" value="1"/>
</dbReference>
<dbReference type="InterPro" id="IPR045474">
    <property type="entry name" value="GEVED"/>
</dbReference>
<keyword evidence="2" id="KW-0964">Secreted</keyword>
<dbReference type="InterPro" id="IPR047589">
    <property type="entry name" value="DUF11_rpt"/>
</dbReference>
<dbReference type="NCBIfam" id="NF033902">
    <property type="entry name" value="iso_D2_wall_anc"/>
    <property type="match status" value="1"/>
</dbReference>
<evidence type="ECO:0000313" key="9">
    <source>
        <dbReference type="Proteomes" id="UP000626982"/>
    </source>
</evidence>
<dbReference type="InterPro" id="IPR032364">
    <property type="entry name" value="GramPos_pilinD1_N"/>
</dbReference>
<organism evidence="8 9">
    <name type="scientific">Agrococcus terreus</name>
    <dbReference type="NCBI Taxonomy" id="574649"/>
    <lineage>
        <taxon>Bacteria</taxon>
        <taxon>Bacillati</taxon>
        <taxon>Actinomycetota</taxon>
        <taxon>Actinomycetes</taxon>
        <taxon>Micrococcales</taxon>
        <taxon>Microbacteriaceae</taxon>
        <taxon>Agrococcus</taxon>
    </lineage>
</organism>
<dbReference type="PROSITE" id="PS50847">
    <property type="entry name" value="GRAM_POS_ANCHORING"/>
    <property type="match status" value="1"/>
</dbReference>
<proteinExistence type="predicted"/>
<dbReference type="InterPro" id="IPR019931">
    <property type="entry name" value="LPXTG_anchor"/>
</dbReference>
<dbReference type="InterPro" id="IPR040683">
    <property type="entry name" value="CshA_NR2"/>
</dbReference>
<keyword evidence="6" id="KW-1133">Transmembrane helix</keyword>
<evidence type="ECO:0000256" key="2">
    <source>
        <dbReference type="ARBA" id="ARBA00022525"/>
    </source>
</evidence>
<dbReference type="EMBL" id="BMLM01000002">
    <property type="protein sequence ID" value="GGN89141.1"/>
    <property type="molecule type" value="Genomic_DNA"/>
</dbReference>
<keyword evidence="1" id="KW-0134">Cell wall</keyword>
<evidence type="ECO:0000313" key="8">
    <source>
        <dbReference type="EMBL" id="GGN89141.1"/>
    </source>
</evidence>
<evidence type="ECO:0000256" key="5">
    <source>
        <dbReference type="SAM" id="MobiDB-lite"/>
    </source>
</evidence>
<protein>
    <recommendedName>
        <fullName evidence="7">Gram-positive cocci surface proteins LPxTG domain-containing protein</fullName>
    </recommendedName>
</protein>
<dbReference type="Pfam" id="PF20009">
    <property type="entry name" value="GEVED"/>
    <property type="match status" value="1"/>
</dbReference>
<feature type="region of interest" description="Disordered" evidence="5">
    <location>
        <begin position="618"/>
        <end position="637"/>
    </location>
</feature>
<keyword evidence="6" id="KW-0812">Transmembrane</keyword>
<feature type="domain" description="Gram-positive cocci surface proteins LPxTG" evidence="7">
    <location>
        <begin position="1421"/>
        <end position="1458"/>
    </location>
</feature>
<feature type="transmembrane region" description="Helical" evidence="6">
    <location>
        <begin position="993"/>
        <end position="1012"/>
    </location>
</feature>
<dbReference type="NCBIfam" id="TIGR01167">
    <property type="entry name" value="LPXTG_anchor"/>
    <property type="match status" value="1"/>
</dbReference>
<evidence type="ECO:0000256" key="6">
    <source>
        <dbReference type="SAM" id="Phobius"/>
    </source>
</evidence>
<feature type="compositionally biased region" description="Low complexity" evidence="5">
    <location>
        <begin position="622"/>
        <end position="634"/>
    </location>
</feature>
<dbReference type="InterPro" id="IPR045826">
    <property type="entry name" value="SpaA_PFL_dom_2"/>
</dbReference>
<sequence length="1458" mass="148520">MTPAPRRLSATAVALALGVALGLVLPVLPFGASSAEAVRADSGVGRERASIEWVSWGSHMASVGNNAVATGGQDGLDVRCAMGGLSGQLQATAPGWAWSASGINQLYASTGTGGANSMPVGLQLRNAGSSASFNVSCTARQDGASVPIQSLVLADAEQFDGSASESIEATAPSGDWRLVDFYRAANCAQDVTLTRPYGSPGLLRMTGSACGDGGPAAVVAAQGDASLSAVRMSGSGLTAIAIGVVLPIDHGDAPASYGRASAHLAAQWSGGVIEQPRWEPRCNGDARRCDSVSSAAGLTRASLTLVGPRLGALVDADVAYPNGSDGTADDATGVDDEDAVFTFRGPTGSSVTAQQVDLRAVAGTEETVAVTCVGPGDVRGWLDFDRDGTFAEDEASSTGSCVSGSATIRFRIPADVQPSTTSSPTFLRVRIAAPGTPLLPTGATLAGEVEDHRVAVATAALTATKTTDQAAATAITPGSRLGYTVTLTNSGRLPLSSPAIQDDLSRVLDGATFVAGSASVAPAGGTITVPGADRILRWTGASALAPGASVTLRYAVVVTDSRRGQALVNTASGSGRAPGSSTSDVIAAAVETASPVAVRASVVKAWIVDGVRYEHGQQPGPLSSSAQLGSSSSGTPTTIAYGEARDGFLRGATTTVRDASTVAAGTACTVVGTTATTGGAVRALPQQGVAVTLSGADTRIELVTTVTCDTRLTLVERTLGDERPAQAWAVAADGPQGTLPGPRGASGASAKVTATAPYLLGSSGGDARWASQGWTCIDGTGVRQTVEASTVSVRLGTAVTCTVEHATARLVLLQHVEGSAAVTAEDFELDADPEPLDGLQREVRAGTETEASASPILVRPGHAYDLSSSSETAHVPLRLEVHDGRRTADGSLEPAGWSTFEGSTVRVDAGQTGIYRFVALSPLPFVLPITGGIGADTYQLGGLGLLVLAIGALVARALRRRLPMTRTTIPNPSASQEGTATMATITKSRAARIAAGAGALALASLVALGGAAPASAAPAPANFDADAPASITIHKHEQTGAPGDEGTGSALDPVAGDPIEGVVFDIRRVTSLDLEDPDVWLGLPSLDADDVTAPGSVHTLGSTAGTDSWRVTTGQLGTVRQDVPTGVYLVEEVSAPASAGVVMHAKPFLVVVPQPVEATSTWNYHVNVFPKNTVSDIVLDVEDIKQQGLGSTLTWDLDIAVPVPSQGNKLRDFEIALDIDERLSFDPTDAAAVRVQVGATALERDTHYTVELVDDVPTIVFNDAGLAALVANPDQRVLVQFDTTVDSFGNGTIQNSAALTVNDATIQAQIASAYFGGIEIQKNDDQGAALQGATFEVRDADGRVVAIDGETEFRSGPDGRVIIAGLRTNVDGSYAYTIREVAPPAGYALGTTTEWDIAVPVGTNPAVELTVVNAQVPAYALPVTGGDGQLMFMLGGAGLVLLAVGFALVRRRKAEQQA</sequence>
<keyword evidence="3" id="KW-0732">Signal</keyword>
<keyword evidence="6" id="KW-0472">Membrane</keyword>
<dbReference type="NCBIfam" id="TIGR01451">
    <property type="entry name" value="B_ant_repeat"/>
    <property type="match status" value="1"/>
</dbReference>
<comment type="caution">
    <text evidence="8">The sequence shown here is derived from an EMBL/GenBank/DDBJ whole genome shotgun (WGS) entry which is preliminary data.</text>
</comment>
<dbReference type="InterPro" id="IPR041033">
    <property type="entry name" value="SpaA_PFL_dom_1"/>
</dbReference>
<reference evidence="9" key="1">
    <citation type="journal article" date="2019" name="Int. J. Syst. Evol. Microbiol.">
        <title>The Global Catalogue of Microorganisms (GCM) 10K type strain sequencing project: providing services to taxonomists for standard genome sequencing and annotation.</title>
        <authorList>
            <consortium name="The Broad Institute Genomics Platform"/>
            <consortium name="The Broad Institute Genome Sequencing Center for Infectious Disease"/>
            <person name="Wu L."/>
            <person name="Ma J."/>
        </authorList>
    </citation>
    <scope>NUCLEOTIDE SEQUENCE [LARGE SCALE GENOMIC DNA]</scope>
    <source>
        <strain evidence="9">CGMCC 1.6960</strain>
    </source>
</reference>
<evidence type="ECO:0000256" key="1">
    <source>
        <dbReference type="ARBA" id="ARBA00022512"/>
    </source>
</evidence>
<keyword evidence="4" id="KW-0572">Peptidoglycan-anchor</keyword>
<dbReference type="Pfam" id="PF17802">
    <property type="entry name" value="SpaA"/>
    <property type="match status" value="1"/>
</dbReference>
<dbReference type="Pfam" id="PF18651">
    <property type="entry name" value="CshA_NR2"/>
    <property type="match status" value="1"/>
</dbReference>
<dbReference type="Gene3D" id="2.60.40.740">
    <property type="match status" value="1"/>
</dbReference>